<accession>A0ABU2JUA8</accession>
<dbReference type="Proteomes" id="UP001183410">
    <property type="component" value="Unassembled WGS sequence"/>
</dbReference>
<dbReference type="EMBL" id="JAVREO010000012">
    <property type="protein sequence ID" value="MDT0268576.1"/>
    <property type="molecule type" value="Genomic_DNA"/>
</dbReference>
<comment type="caution">
    <text evidence="1">The sequence shown here is derived from an EMBL/GenBank/DDBJ whole genome shotgun (WGS) entry which is preliminary data.</text>
</comment>
<dbReference type="RefSeq" id="WP_311668670.1">
    <property type="nucleotide sequence ID" value="NZ_JAVREO010000012.1"/>
</dbReference>
<proteinExistence type="predicted"/>
<dbReference type="Pfam" id="PF10706">
    <property type="entry name" value="Aminoglyc_resit"/>
    <property type="match status" value="1"/>
</dbReference>
<reference evidence="2" key="1">
    <citation type="submission" date="2023-07" db="EMBL/GenBank/DDBJ databases">
        <title>30 novel species of actinomycetes from the DSMZ collection.</title>
        <authorList>
            <person name="Nouioui I."/>
        </authorList>
    </citation>
    <scope>NUCLEOTIDE SEQUENCE [LARGE SCALE GENOMIC DNA]</scope>
    <source>
        <strain evidence="2">DSM 44915</strain>
    </source>
</reference>
<protein>
    <submittedName>
        <fullName evidence="1">Amino acid transporter</fullName>
    </submittedName>
</protein>
<keyword evidence="2" id="KW-1185">Reference proteome</keyword>
<organism evidence="1 2">
    <name type="scientific">Streptomyces chisholmiae</name>
    <dbReference type="NCBI Taxonomy" id="3075540"/>
    <lineage>
        <taxon>Bacteria</taxon>
        <taxon>Bacillati</taxon>
        <taxon>Actinomycetota</taxon>
        <taxon>Actinomycetes</taxon>
        <taxon>Kitasatosporales</taxon>
        <taxon>Streptomycetaceae</taxon>
        <taxon>Streptomyces</taxon>
    </lineage>
</organism>
<gene>
    <name evidence="1" type="ORF">RM844_20015</name>
</gene>
<dbReference type="InterPro" id="IPR019646">
    <property type="entry name" value="Aminoglyc_AdlTrfase"/>
</dbReference>
<sequence length="202" mass="23261">MTRTETPWGPWEPAAPDEVTALFSSADTPWWIAGGHAIELAVGDSFREHSDIDVLLLRRDQRSVQRLLPTWEWWAADPPGTLRPWRPGETLPTDVHDIWCRPGPSAPWQIQIMLDEAEGQDWISRRCARVRRPIGRLGKLSPEGTPYLVPEVQLFYKAHRPRPKDEQDFRATLPSLDAGQRRWLARAIAEAYGEHPWHQSLR</sequence>
<dbReference type="Gene3D" id="3.30.460.40">
    <property type="match status" value="1"/>
</dbReference>
<evidence type="ECO:0000313" key="1">
    <source>
        <dbReference type="EMBL" id="MDT0268576.1"/>
    </source>
</evidence>
<evidence type="ECO:0000313" key="2">
    <source>
        <dbReference type="Proteomes" id="UP001183410"/>
    </source>
</evidence>
<name>A0ABU2JUA8_9ACTN</name>